<sequence>MELLRHESSILHHLHKTFNTNEAPFVGGEAAKHRLLPATRFKVKAMTQIHPVLRESRVAASTPVSEVTKL</sequence>
<dbReference type="AlphaFoldDB" id="A0A816NY59"/>
<proteinExistence type="predicted"/>
<accession>A0A816NY59</accession>
<protein>
    <submittedName>
        <fullName evidence="1">(rape) hypothetical protein</fullName>
    </submittedName>
</protein>
<dbReference type="Proteomes" id="UP001295469">
    <property type="component" value="Chromosome A09"/>
</dbReference>
<organism evidence="1">
    <name type="scientific">Brassica napus</name>
    <name type="common">Rape</name>
    <dbReference type="NCBI Taxonomy" id="3708"/>
    <lineage>
        <taxon>Eukaryota</taxon>
        <taxon>Viridiplantae</taxon>
        <taxon>Streptophyta</taxon>
        <taxon>Embryophyta</taxon>
        <taxon>Tracheophyta</taxon>
        <taxon>Spermatophyta</taxon>
        <taxon>Magnoliopsida</taxon>
        <taxon>eudicotyledons</taxon>
        <taxon>Gunneridae</taxon>
        <taxon>Pentapetalae</taxon>
        <taxon>rosids</taxon>
        <taxon>malvids</taxon>
        <taxon>Brassicales</taxon>
        <taxon>Brassicaceae</taxon>
        <taxon>Brassiceae</taxon>
        <taxon>Brassica</taxon>
    </lineage>
</organism>
<gene>
    <name evidence="1" type="ORF">DARMORV10_A09P21840.1</name>
</gene>
<reference evidence="1" key="1">
    <citation type="submission" date="2021-01" db="EMBL/GenBank/DDBJ databases">
        <authorList>
            <consortium name="Genoscope - CEA"/>
            <person name="William W."/>
        </authorList>
    </citation>
    <scope>NUCLEOTIDE SEQUENCE</scope>
</reference>
<dbReference type="EMBL" id="HG994363">
    <property type="protein sequence ID" value="CAF2041589.1"/>
    <property type="molecule type" value="Genomic_DNA"/>
</dbReference>
<evidence type="ECO:0000313" key="1">
    <source>
        <dbReference type="EMBL" id="CAF2041589.1"/>
    </source>
</evidence>
<name>A0A816NY59_BRANA</name>